<dbReference type="SUPFAM" id="SSF50249">
    <property type="entry name" value="Nucleic acid-binding proteins"/>
    <property type="match status" value="1"/>
</dbReference>
<dbReference type="InterPro" id="IPR012340">
    <property type="entry name" value="NA-bd_OB-fold"/>
</dbReference>
<dbReference type="EMBL" id="ML976770">
    <property type="protein sequence ID" value="KAF1965089.1"/>
    <property type="molecule type" value="Genomic_DNA"/>
</dbReference>
<evidence type="ECO:0000256" key="1">
    <source>
        <dbReference type="ARBA" id="ARBA00009841"/>
    </source>
</evidence>
<name>A0A6A5UME5_9PLEO</name>
<dbReference type="Pfam" id="PF02598">
    <property type="entry name" value="Methyltrn_RNA_3"/>
    <property type="match status" value="1"/>
</dbReference>
<feature type="region of interest" description="Disordered" evidence="2">
    <location>
        <begin position="63"/>
        <end position="216"/>
    </location>
</feature>
<dbReference type="InterPro" id="IPR003750">
    <property type="entry name" value="Put_MeTrfase-C9orf114-like"/>
</dbReference>
<gene>
    <name evidence="3" type="ORF">BU23DRAFT_604396</name>
</gene>
<dbReference type="Gene3D" id="3.40.1280.10">
    <property type="match status" value="2"/>
</dbReference>
<dbReference type="AlphaFoldDB" id="A0A6A5UME5"/>
<dbReference type="SUPFAM" id="SSF75217">
    <property type="entry name" value="alpha/beta knot"/>
    <property type="match status" value="1"/>
</dbReference>
<dbReference type="InterPro" id="IPR029028">
    <property type="entry name" value="Alpha/beta_knot_MTases"/>
</dbReference>
<dbReference type="Proteomes" id="UP000800036">
    <property type="component" value="Unassembled WGS sequence"/>
</dbReference>
<reference evidence="3" key="1">
    <citation type="journal article" date="2020" name="Stud. Mycol.">
        <title>101 Dothideomycetes genomes: a test case for predicting lifestyles and emergence of pathogens.</title>
        <authorList>
            <person name="Haridas S."/>
            <person name="Albert R."/>
            <person name="Binder M."/>
            <person name="Bloem J."/>
            <person name="Labutti K."/>
            <person name="Salamov A."/>
            <person name="Andreopoulos B."/>
            <person name="Baker S."/>
            <person name="Barry K."/>
            <person name="Bills G."/>
            <person name="Bluhm B."/>
            <person name="Cannon C."/>
            <person name="Castanera R."/>
            <person name="Culley D."/>
            <person name="Daum C."/>
            <person name="Ezra D."/>
            <person name="Gonzalez J."/>
            <person name="Henrissat B."/>
            <person name="Kuo A."/>
            <person name="Liang C."/>
            <person name="Lipzen A."/>
            <person name="Lutzoni F."/>
            <person name="Magnuson J."/>
            <person name="Mondo S."/>
            <person name="Nolan M."/>
            <person name="Ohm R."/>
            <person name="Pangilinan J."/>
            <person name="Park H.-J."/>
            <person name="Ramirez L."/>
            <person name="Alfaro M."/>
            <person name="Sun H."/>
            <person name="Tritt A."/>
            <person name="Yoshinaga Y."/>
            <person name="Zwiers L.-H."/>
            <person name="Turgeon B."/>
            <person name="Goodwin S."/>
            <person name="Spatafora J."/>
            <person name="Crous P."/>
            <person name="Grigoriev I."/>
        </authorList>
    </citation>
    <scope>NUCLEOTIDE SEQUENCE</scope>
    <source>
        <strain evidence="3">CBS 107.79</strain>
    </source>
</reference>
<comment type="similarity">
    <text evidence="1">Belongs to the class IV-like SAM-binding methyltransferase superfamily.</text>
</comment>
<sequence length="593" mass="66382">MARINLDAPIGTMGTANSRTKMKAAKEPVEYINGKGWVDEDGNVVEAETGKARNRRALELVDNTLEEHEAREQEERRAAKDTDDAVRGDGTLGAAEMEKKGKKRKLGAVHHEDTPHRQPRPEIWEVLDSEDEQAGKRTKRAAPDGKQHHADAQIQTEQQKRSENKESRPSPTTHLSTKDSNPAQPATRKEPPPMAPSKGKMTQELRTEKPSAVFKPRKSRSWTVTIALPGSILNNVARHDTKTLLVGRIARAAAVWCIDEIVVFDDDPHTIPDKVSPHYRNRKKSKVETMDSISEADIPYQHPDLFMKGLLEYADCPPHLRSALFPMCEPLKYVGLLPPLDTPSHTKPDEWLRFREGVAIAPPVQTRGKNRKQEWTYINCGLPYPVRVPYDIPQGVRLTVEFKDDRPPPAWPHLSDVQCANLAVDAVAPEAPREQEGYYWGYKVRRENSFNEVFTGTEFPGGYSFVIGTSERGVPLTDILPDTIAPRNCPPSSADKLPDAYKHLLVVFGGVAGLEPVVANDVVLGTMSKEEAHQAFDYWVNLVQNQGSRTIRTEEAIEIGLAGLKGYMDFQYEHSPTMRKQLDRQSIGSFGPR</sequence>
<dbReference type="InterPro" id="IPR029026">
    <property type="entry name" value="tRNA_m1G_MTases_N"/>
</dbReference>
<feature type="compositionally biased region" description="Basic and acidic residues" evidence="2">
    <location>
        <begin position="63"/>
        <end position="87"/>
    </location>
</feature>
<evidence type="ECO:0000313" key="3">
    <source>
        <dbReference type="EMBL" id="KAF1965089.1"/>
    </source>
</evidence>
<dbReference type="OrthoDB" id="361029at2759"/>
<keyword evidence="4" id="KW-1185">Reference proteome</keyword>
<evidence type="ECO:0000313" key="4">
    <source>
        <dbReference type="Proteomes" id="UP000800036"/>
    </source>
</evidence>
<feature type="compositionally biased region" description="Basic and acidic residues" evidence="2">
    <location>
        <begin position="141"/>
        <end position="151"/>
    </location>
</feature>
<dbReference type="CDD" id="cd18086">
    <property type="entry name" value="HsC9orf114-like"/>
    <property type="match status" value="1"/>
</dbReference>
<feature type="compositionally biased region" description="Polar residues" evidence="2">
    <location>
        <begin position="169"/>
        <end position="184"/>
    </location>
</feature>
<proteinExistence type="inferred from homology"/>
<accession>A0A6A5UME5</accession>
<dbReference type="Gene3D" id="2.40.50.140">
    <property type="entry name" value="Nucleic acid-binding proteins"/>
    <property type="match status" value="1"/>
</dbReference>
<feature type="compositionally biased region" description="Basic and acidic residues" evidence="2">
    <location>
        <begin position="109"/>
        <end position="123"/>
    </location>
</feature>
<dbReference type="PANTHER" id="PTHR12150:SF13">
    <property type="entry name" value="METHYLTRANSFERASE C9ORF114-RELATED"/>
    <property type="match status" value="1"/>
</dbReference>
<dbReference type="PANTHER" id="PTHR12150">
    <property type="entry name" value="CLASS IV SAM-BINDING METHYLTRANSFERASE-RELATED"/>
    <property type="match status" value="1"/>
</dbReference>
<protein>
    <submittedName>
        <fullName evidence="3">DUF171-domain-containing protein</fullName>
    </submittedName>
</protein>
<feature type="compositionally biased region" description="Basic and acidic residues" evidence="2">
    <location>
        <begin position="158"/>
        <end position="168"/>
    </location>
</feature>
<evidence type="ECO:0000256" key="2">
    <source>
        <dbReference type="SAM" id="MobiDB-lite"/>
    </source>
</evidence>
<organism evidence="3 4">
    <name type="scientific">Bimuria novae-zelandiae CBS 107.79</name>
    <dbReference type="NCBI Taxonomy" id="1447943"/>
    <lineage>
        <taxon>Eukaryota</taxon>
        <taxon>Fungi</taxon>
        <taxon>Dikarya</taxon>
        <taxon>Ascomycota</taxon>
        <taxon>Pezizomycotina</taxon>
        <taxon>Dothideomycetes</taxon>
        <taxon>Pleosporomycetidae</taxon>
        <taxon>Pleosporales</taxon>
        <taxon>Massarineae</taxon>
        <taxon>Didymosphaeriaceae</taxon>
        <taxon>Bimuria</taxon>
    </lineage>
</organism>